<feature type="region of interest" description="Disordered" evidence="14">
    <location>
        <begin position="380"/>
        <end position="434"/>
    </location>
</feature>
<dbReference type="GO" id="GO:0004683">
    <property type="term" value="F:calcium/calmodulin-dependent protein kinase activity"/>
    <property type="evidence" value="ECO:0007669"/>
    <property type="project" value="UniProtKB-EC"/>
</dbReference>
<gene>
    <name evidence="16" type="ORF">PACTADRAFT_41952</name>
</gene>
<keyword evidence="4" id="KW-0597">Phosphoprotein</keyword>
<dbReference type="Pfam" id="PF00069">
    <property type="entry name" value="Pkinase"/>
    <property type="match status" value="1"/>
</dbReference>
<evidence type="ECO:0000256" key="8">
    <source>
        <dbReference type="ARBA" id="ARBA00022840"/>
    </source>
</evidence>
<dbReference type="PROSITE" id="PS00107">
    <property type="entry name" value="PROTEIN_KINASE_ATP"/>
    <property type="match status" value="1"/>
</dbReference>
<dbReference type="PANTHER" id="PTHR24347">
    <property type="entry name" value="SERINE/THREONINE-PROTEIN KINASE"/>
    <property type="match status" value="1"/>
</dbReference>
<dbReference type="EMBL" id="KV454014">
    <property type="protein sequence ID" value="ODV95353.1"/>
    <property type="molecule type" value="Genomic_DNA"/>
</dbReference>
<dbReference type="InterPro" id="IPR017441">
    <property type="entry name" value="Protein_kinase_ATP_BS"/>
</dbReference>
<dbReference type="FunFam" id="1.10.510.10:FF:000449">
    <property type="entry name" value="Calcium/calmodulin-dependent protein kinase"/>
    <property type="match status" value="1"/>
</dbReference>
<dbReference type="Proteomes" id="UP000094236">
    <property type="component" value="Unassembled WGS sequence"/>
</dbReference>
<feature type="domain" description="Protein kinase" evidence="15">
    <location>
        <begin position="30"/>
        <end position="288"/>
    </location>
</feature>
<dbReference type="AlphaFoldDB" id="A0A1E4TU83"/>
<protein>
    <recommendedName>
        <fullName evidence="2">calcium/calmodulin-dependent protein kinase</fullName>
        <ecNumber evidence="2">2.7.11.17</ecNumber>
    </recommendedName>
</protein>
<evidence type="ECO:0000259" key="15">
    <source>
        <dbReference type="PROSITE" id="PS50011"/>
    </source>
</evidence>
<keyword evidence="3 13" id="KW-0723">Serine/threonine-protein kinase</keyword>
<keyword evidence="5" id="KW-0808">Transferase</keyword>
<dbReference type="CDD" id="cd05117">
    <property type="entry name" value="STKc_CAMK"/>
    <property type="match status" value="1"/>
</dbReference>
<feature type="compositionally biased region" description="Low complexity" evidence="14">
    <location>
        <begin position="381"/>
        <end position="403"/>
    </location>
</feature>
<keyword evidence="17" id="KW-1185">Reference proteome</keyword>
<dbReference type="OrthoDB" id="40902at2759"/>
<sequence length="434" mass="48826">MQTHHNHHNFSKIVNKITGQPESYALKQNYTFGKTLGAGSFGVVRHARNNSTGEEVAIKIMLKNALKGHEQVVYDEINMLKNLNHPNIVGFRDWFESKDKIYIVTQLAIGGELFERIVEKGSFTENDAGEVIYQILLALGYLHDQDIVHRDVKPENVLYLDKSDSSPIVLADFGIAKKLSTPDQLLTSMAGSFGYVAPEVLKGTGHGKPCDIWSLGVITYTLLCGYLPFRAENVHDFLEEVNYNNPVIFHERYWSNISKDARFFILKALAPNPSDRPTVRELLTDSWLIETCKLHKEFDLLPNVKEGFDARKKFREVIELVRLNNRIKRLKSLASETDDDVSELDYHLSSASSSSVSSLSANLPGERGKSLLDALERTHLSNPSASSISSESNNSANTKSKSNPHLDALHQVIMTAKHNKERVQSYKEKENTDD</sequence>
<evidence type="ECO:0000313" key="17">
    <source>
        <dbReference type="Proteomes" id="UP000094236"/>
    </source>
</evidence>
<comment type="catalytic activity">
    <reaction evidence="10">
        <text>L-threonyl-[protein] + ATP = O-phospho-L-threonyl-[protein] + ADP + H(+)</text>
        <dbReference type="Rhea" id="RHEA:46608"/>
        <dbReference type="Rhea" id="RHEA-COMP:11060"/>
        <dbReference type="Rhea" id="RHEA-COMP:11605"/>
        <dbReference type="ChEBI" id="CHEBI:15378"/>
        <dbReference type="ChEBI" id="CHEBI:30013"/>
        <dbReference type="ChEBI" id="CHEBI:30616"/>
        <dbReference type="ChEBI" id="CHEBI:61977"/>
        <dbReference type="ChEBI" id="CHEBI:456216"/>
        <dbReference type="EC" id="2.7.11.17"/>
    </reaction>
</comment>
<reference evidence="17" key="1">
    <citation type="submission" date="2016-05" db="EMBL/GenBank/DDBJ databases">
        <title>Comparative genomics of biotechnologically important yeasts.</title>
        <authorList>
            <consortium name="DOE Joint Genome Institute"/>
            <person name="Riley R."/>
            <person name="Haridas S."/>
            <person name="Wolfe K.H."/>
            <person name="Lopes M.R."/>
            <person name="Hittinger C.T."/>
            <person name="Goker M."/>
            <person name="Salamov A."/>
            <person name="Wisecaver J."/>
            <person name="Long T.M."/>
            <person name="Aerts A.L."/>
            <person name="Barry K."/>
            <person name="Choi C."/>
            <person name="Clum A."/>
            <person name="Coughlan A.Y."/>
            <person name="Deshpande S."/>
            <person name="Douglass A.P."/>
            <person name="Hanson S.J."/>
            <person name="Klenk H.-P."/>
            <person name="Labutti K."/>
            <person name="Lapidus A."/>
            <person name="Lindquist E."/>
            <person name="Lipzen A."/>
            <person name="Meier-Kolthoff J.P."/>
            <person name="Ohm R.A."/>
            <person name="Otillar R.P."/>
            <person name="Pangilinan J."/>
            <person name="Peng Y."/>
            <person name="Rokas A."/>
            <person name="Rosa C.A."/>
            <person name="Scheuner C."/>
            <person name="Sibirny A.A."/>
            <person name="Slot J.C."/>
            <person name="Stielow J.B."/>
            <person name="Sun H."/>
            <person name="Kurtzman C.P."/>
            <person name="Blackwell M."/>
            <person name="Grigoriev I.V."/>
            <person name="Jeffries T.W."/>
        </authorList>
    </citation>
    <scope>NUCLEOTIDE SEQUENCE [LARGE SCALE GENOMIC DNA]</scope>
    <source>
        <strain evidence="17">NRRL Y-2460</strain>
    </source>
</reference>
<accession>A0A1E4TU83</accession>
<dbReference type="SMART" id="SM00220">
    <property type="entry name" value="S_TKc"/>
    <property type="match status" value="1"/>
</dbReference>
<dbReference type="InterPro" id="IPR008271">
    <property type="entry name" value="Ser/Thr_kinase_AS"/>
</dbReference>
<dbReference type="Gene3D" id="1.10.510.10">
    <property type="entry name" value="Transferase(Phosphotransferase) domain 1"/>
    <property type="match status" value="1"/>
</dbReference>
<evidence type="ECO:0000256" key="6">
    <source>
        <dbReference type="ARBA" id="ARBA00022741"/>
    </source>
</evidence>
<feature type="compositionally biased region" description="Basic and acidic residues" evidence="14">
    <location>
        <begin position="421"/>
        <end position="434"/>
    </location>
</feature>
<comment type="similarity">
    <text evidence="1">Belongs to the protein kinase superfamily. CAMK Ser/Thr protein kinase family. CaMK subfamily.</text>
</comment>
<dbReference type="PROSITE" id="PS00108">
    <property type="entry name" value="PROTEIN_KINASE_ST"/>
    <property type="match status" value="1"/>
</dbReference>
<keyword evidence="8 12" id="KW-0067">ATP-binding</keyword>
<keyword evidence="6 12" id="KW-0547">Nucleotide-binding</keyword>
<evidence type="ECO:0000256" key="12">
    <source>
        <dbReference type="PROSITE-ProRule" id="PRU10141"/>
    </source>
</evidence>
<evidence type="ECO:0000313" key="16">
    <source>
        <dbReference type="EMBL" id="ODV95353.1"/>
    </source>
</evidence>
<evidence type="ECO:0000256" key="10">
    <source>
        <dbReference type="ARBA" id="ARBA00047307"/>
    </source>
</evidence>
<keyword evidence="7" id="KW-0418">Kinase</keyword>
<evidence type="ECO:0000256" key="2">
    <source>
        <dbReference type="ARBA" id="ARBA00012434"/>
    </source>
</evidence>
<feature type="binding site" evidence="12">
    <location>
        <position position="59"/>
    </location>
    <ligand>
        <name>ATP</name>
        <dbReference type="ChEBI" id="CHEBI:30616"/>
    </ligand>
</feature>
<comment type="catalytic activity">
    <reaction evidence="11">
        <text>L-seryl-[protein] + ATP = O-phospho-L-seryl-[protein] + ADP + H(+)</text>
        <dbReference type="Rhea" id="RHEA:17989"/>
        <dbReference type="Rhea" id="RHEA-COMP:9863"/>
        <dbReference type="Rhea" id="RHEA-COMP:11604"/>
        <dbReference type="ChEBI" id="CHEBI:15378"/>
        <dbReference type="ChEBI" id="CHEBI:29999"/>
        <dbReference type="ChEBI" id="CHEBI:30616"/>
        <dbReference type="ChEBI" id="CHEBI:83421"/>
        <dbReference type="ChEBI" id="CHEBI:456216"/>
        <dbReference type="EC" id="2.7.11.17"/>
    </reaction>
</comment>
<dbReference type="GO" id="GO:0005516">
    <property type="term" value="F:calmodulin binding"/>
    <property type="evidence" value="ECO:0007669"/>
    <property type="project" value="UniProtKB-KW"/>
</dbReference>
<evidence type="ECO:0000256" key="9">
    <source>
        <dbReference type="ARBA" id="ARBA00022860"/>
    </source>
</evidence>
<evidence type="ECO:0000256" key="4">
    <source>
        <dbReference type="ARBA" id="ARBA00022553"/>
    </source>
</evidence>
<dbReference type="EC" id="2.7.11.17" evidence="2"/>
<evidence type="ECO:0000256" key="13">
    <source>
        <dbReference type="RuleBase" id="RU000304"/>
    </source>
</evidence>
<name>A0A1E4TU83_PACTA</name>
<evidence type="ECO:0000256" key="7">
    <source>
        <dbReference type="ARBA" id="ARBA00022777"/>
    </source>
</evidence>
<evidence type="ECO:0000256" key="1">
    <source>
        <dbReference type="ARBA" id="ARBA00005354"/>
    </source>
</evidence>
<organism evidence="16 17">
    <name type="scientific">Pachysolen tannophilus NRRL Y-2460</name>
    <dbReference type="NCBI Taxonomy" id="669874"/>
    <lineage>
        <taxon>Eukaryota</taxon>
        <taxon>Fungi</taxon>
        <taxon>Dikarya</taxon>
        <taxon>Ascomycota</taxon>
        <taxon>Saccharomycotina</taxon>
        <taxon>Pichiomycetes</taxon>
        <taxon>Pachysolenaceae</taxon>
        <taxon>Pachysolen</taxon>
    </lineage>
</organism>
<proteinExistence type="inferred from homology"/>
<keyword evidence="9" id="KW-0112">Calmodulin-binding</keyword>
<evidence type="ECO:0000256" key="3">
    <source>
        <dbReference type="ARBA" id="ARBA00022527"/>
    </source>
</evidence>
<dbReference type="GO" id="GO:0030447">
    <property type="term" value="P:filamentous growth"/>
    <property type="evidence" value="ECO:0007669"/>
    <property type="project" value="UniProtKB-ARBA"/>
</dbReference>
<dbReference type="InterPro" id="IPR000719">
    <property type="entry name" value="Prot_kinase_dom"/>
</dbReference>
<dbReference type="STRING" id="669874.A0A1E4TU83"/>
<dbReference type="GO" id="GO:0005524">
    <property type="term" value="F:ATP binding"/>
    <property type="evidence" value="ECO:0007669"/>
    <property type="project" value="UniProtKB-UniRule"/>
</dbReference>
<dbReference type="SUPFAM" id="SSF56112">
    <property type="entry name" value="Protein kinase-like (PK-like)"/>
    <property type="match status" value="1"/>
</dbReference>
<evidence type="ECO:0000256" key="14">
    <source>
        <dbReference type="SAM" id="MobiDB-lite"/>
    </source>
</evidence>
<dbReference type="PROSITE" id="PS50011">
    <property type="entry name" value="PROTEIN_KINASE_DOM"/>
    <property type="match status" value="1"/>
</dbReference>
<evidence type="ECO:0000256" key="11">
    <source>
        <dbReference type="ARBA" id="ARBA00047430"/>
    </source>
</evidence>
<dbReference type="InterPro" id="IPR011009">
    <property type="entry name" value="Kinase-like_dom_sf"/>
</dbReference>
<dbReference type="FunFam" id="3.30.200.20:FF:000278">
    <property type="entry name" value="Calcium/calmodulin-dependent protein kinase II"/>
    <property type="match status" value="1"/>
</dbReference>
<evidence type="ECO:0000256" key="5">
    <source>
        <dbReference type="ARBA" id="ARBA00022679"/>
    </source>
</evidence>